<dbReference type="Gene3D" id="3.40.50.2000">
    <property type="entry name" value="Glycogen Phosphorylase B"/>
    <property type="match status" value="1"/>
</dbReference>
<evidence type="ECO:0000313" key="2">
    <source>
        <dbReference type="EMBL" id="REG24142.1"/>
    </source>
</evidence>
<dbReference type="Proteomes" id="UP000256345">
    <property type="component" value="Unassembled WGS sequence"/>
</dbReference>
<evidence type="ECO:0000313" key="4">
    <source>
        <dbReference type="Proteomes" id="UP000256345"/>
    </source>
</evidence>
<dbReference type="Proteomes" id="UP000035579">
    <property type="component" value="Chromosome"/>
</dbReference>
<dbReference type="CDD" id="cd04950">
    <property type="entry name" value="GT4_TuaH-like"/>
    <property type="match status" value="1"/>
</dbReference>
<dbReference type="AlphaFoldDB" id="A0AAC8Q993"/>
<proteinExistence type="predicted"/>
<gene>
    <name evidence="1" type="ORF">AA314_04974</name>
    <name evidence="2" type="ORF">ATI61_115185</name>
</gene>
<evidence type="ECO:0000313" key="3">
    <source>
        <dbReference type="Proteomes" id="UP000035579"/>
    </source>
</evidence>
<name>A0AAC8Q993_9BACT</name>
<reference evidence="2 4" key="2">
    <citation type="submission" date="2018-08" db="EMBL/GenBank/DDBJ databases">
        <title>Genomic Encyclopedia of Archaeal and Bacterial Type Strains, Phase II (KMG-II): from individual species to whole genera.</title>
        <authorList>
            <person name="Goeker M."/>
        </authorList>
    </citation>
    <scope>NUCLEOTIDE SEQUENCE [LARGE SCALE GENOMIC DNA]</scope>
    <source>
        <strain evidence="2 4">DSM 2261</strain>
    </source>
</reference>
<accession>A0AAC8Q993</accession>
<organism evidence="1 3">
    <name type="scientific">Archangium gephyra</name>
    <dbReference type="NCBI Taxonomy" id="48"/>
    <lineage>
        <taxon>Bacteria</taxon>
        <taxon>Pseudomonadati</taxon>
        <taxon>Myxococcota</taxon>
        <taxon>Myxococcia</taxon>
        <taxon>Myxococcales</taxon>
        <taxon>Cystobacterineae</taxon>
        <taxon>Archangiaceae</taxon>
        <taxon>Archangium</taxon>
    </lineage>
</organism>
<dbReference type="EMBL" id="QUMU01000015">
    <property type="protein sequence ID" value="REG24142.1"/>
    <property type="molecule type" value="Genomic_DNA"/>
</dbReference>
<dbReference type="KEGG" id="age:AA314_04974"/>
<protein>
    <submittedName>
        <fullName evidence="1">Glycosyltransferase</fullName>
    </submittedName>
    <submittedName>
        <fullName evidence="2">UDP-galactopyranose mutase</fullName>
    </submittedName>
</protein>
<keyword evidence="4" id="KW-1185">Reference proteome</keyword>
<evidence type="ECO:0000313" key="1">
    <source>
        <dbReference type="EMBL" id="AKJ03348.1"/>
    </source>
</evidence>
<dbReference type="Pfam" id="PF13692">
    <property type="entry name" value="Glyco_trans_1_4"/>
    <property type="match status" value="1"/>
</dbReference>
<reference evidence="1 3" key="1">
    <citation type="submission" date="2015-05" db="EMBL/GenBank/DDBJ databases">
        <title>Genome assembly of Archangium gephyra DSM 2261.</title>
        <authorList>
            <person name="Sharma G."/>
            <person name="Subramanian S."/>
        </authorList>
    </citation>
    <scope>NUCLEOTIDE SEQUENCE [LARGE SCALE GENOMIC DNA]</scope>
    <source>
        <strain evidence="1 3">DSM 2261</strain>
    </source>
</reference>
<dbReference type="EMBL" id="CP011509">
    <property type="protein sequence ID" value="AKJ03348.1"/>
    <property type="molecule type" value="Genomic_DNA"/>
</dbReference>
<dbReference type="PANTHER" id="PTHR12526:SF630">
    <property type="entry name" value="GLYCOSYLTRANSFERASE"/>
    <property type="match status" value="1"/>
</dbReference>
<dbReference type="SUPFAM" id="SSF53756">
    <property type="entry name" value="UDP-Glycosyltransferase/glycogen phosphorylase"/>
    <property type="match status" value="1"/>
</dbReference>
<dbReference type="RefSeq" id="WP_075335965.1">
    <property type="nucleotide sequence ID" value="NZ_CP011509.1"/>
</dbReference>
<sequence>MTSQSGNTVMEASHLPDLVCLSHLRWNFVFQRPQHLLSRFARERRVFFFEEPIYDRKQPRLHVTRSPEGVWVAVPHLPEGLDEQQTIALQRALLDELLVRHDVRRYVSWYYTPMALPFTRHLEPSAVAYDCMDELSAFRGAPPALLHREAELLERAHVVFTGGQSLYEAKRDRHHSVHAFPSSVDVAHFATARRQLQEPADQGFIPHPRLGFFGVVDERMDLGLLEAVASARPDWQLIIIGPVVKIDPATLPRRPNLHFLGGKLYTELPAYLSGWDVAMLPFARNESTRFISPTKTPEYLAAGKPVVSTSIRDVVRPYGEQGLVRIADTPEDFVRACEAAMTEDRTTWLPRVDAHLATMSWDTTWARMKALLDSAAMRREDEPGTVLPVTASEDSATL</sequence>
<dbReference type="PANTHER" id="PTHR12526">
    <property type="entry name" value="GLYCOSYLTRANSFERASE"/>
    <property type="match status" value="1"/>
</dbReference>